<evidence type="ECO:0008006" key="11">
    <source>
        <dbReference type="Google" id="ProtNLM"/>
    </source>
</evidence>
<dbReference type="Proteomes" id="UP000501690">
    <property type="component" value="Linkage Group LG11"/>
</dbReference>
<feature type="compositionally biased region" description="Acidic residues" evidence="8">
    <location>
        <begin position="332"/>
        <end position="348"/>
    </location>
</feature>
<evidence type="ECO:0000256" key="2">
    <source>
        <dbReference type="ARBA" id="ARBA00004236"/>
    </source>
</evidence>
<keyword evidence="7" id="KW-0927">Auxin signaling pathway</keyword>
<dbReference type="PANTHER" id="PTHR33541">
    <property type="entry name" value="PROTEIN BIG GRAIN 1-LIKE A-RELATED"/>
    <property type="match status" value="1"/>
</dbReference>
<keyword evidence="4" id="KW-0813">Transport</keyword>
<evidence type="ECO:0000256" key="3">
    <source>
        <dbReference type="ARBA" id="ARBA00010067"/>
    </source>
</evidence>
<dbReference type="PANTHER" id="PTHR33541:SF12">
    <property type="entry name" value="PROTEIN BIG GRAIN 1-LIKE A"/>
    <property type="match status" value="1"/>
</dbReference>
<dbReference type="InterPro" id="IPR039621">
    <property type="entry name" value="BG1-like"/>
</dbReference>
<dbReference type="Gramene" id="Vigun09g221700.1.v1.2">
    <property type="protein sequence ID" value="Vigun09g221700.1.v1.2.CDS.1"/>
    <property type="gene ID" value="Vigun09g221700.v1.2"/>
</dbReference>
<dbReference type="OrthoDB" id="680041at2759"/>
<evidence type="ECO:0000256" key="8">
    <source>
        <dbReference type="SAM" id="MobiDB-lite"/>
    </source>
</evidence>
<dbReference type="EMBL" id="CP039355">
    <property type="protein sequence ID" value="QCE16365.1"/>
    <property type="molecule type" value="Genomic_DNA"/>
</dbReference>
<evidence type="ECO:0000256" key="4">
    <source>
        <dbReference type="ARBA" id="ARBA00022448"/>
    </source>
</evidence>
<keyword evidence="6" id="KW-0472">Membrane</keyword>
<evidence type="ECO:0000256" key="6">
    <source>
        <dbReference type="ARBA" id="ARBA00023136"/>
    </source>
</evidence>
<keyword evidence="10" id="KW-1185">Reference proteome</keyword>
<organism evidence="9 10">
    <name type="scientific">Vigna unguiculata</name>
    <name type="common">Cowpea</name>
    <dbReference type="NCBI Taxonomy" id="3917"/>
    <lineage>
        <taxon>Eukaryota</taxon>
        <taxon>Viridiplantae</taxon>
        <taxon>Streptophyta</taxon>
        <taxon>Embryophyta</taxon>
        <taxon>Tracheophyta</taxon>
        <taxon>Spermatophyta</taxon>
        <taxon>Magnoliopsida</taxon>
        <taxon>eudicotyledons</taxon>
        <taxon>Gunneridae</taxon>
        <taxon>Pentapetalae</taxon>
        <taxon>rosids</taxon>
        <taxon>fabids</taxon>
        <taxon>Fabales</taxon>
        <taxon>Fabaceae</taxon>
        <taxon>Papilionoideae</taxon>
        <taxon>50 kb inversion clade</taxon>
        <taxon>NPAAA clade</taxon>
        <taxon>indigoferoid/millettioid clade</taxon>
        <taxon>Phaseoleae</taxon>
        <taxon>Vigna</taxon>
    </lineage>
</organism>
<evidence type="ECO:0000256" key="1">
    <source>
        <dbReference type="ARBA" id="ARBA00002281"/>
    </source>
</evidence>
<evidence type="ECO:0000256" key="5">
    <source>
        <dbReference type="ARBA" id="ARBA00022475"/>
    </source>
</evidence>
<reference evidence="9 10" key="1">
    <citation type="submission" date="2019-04" db="EMBL/GenBank/DDBJ databases">
        <title>An improved genome assembly and genetic linkage map for asparagus bean, Vigna unguiculata ssp. sesquipedialis.</title>
        <authorList>
            <person name="Xia Q."/>
            <person name="Zhang R."/>
            <person name="Dong Y."/>
        </authorList>
    </citation>
    <scope>NUCLEOTIDE SEQUENCE [LARGE SCALE GENOMIC DNA]</scope>
    <source>
        <tissue evidence="9">Leaf</tissue>
    </source>
</reference>
<dbReference type="GO" id="GO:0005886">
    <property type="term" value="C:plasma membrane"/>
    <property type="evidence" value="ECO:0007669"/>
    <property type="project" value="UniProtKB-SubCell"/>
</dbReference>
<keyword evidence="5" id="KW-1003">Cell membrane</keyword>
<comment type="similarity">
    <text evidence="3">Belongs to the BIG GRAIN 1 (BG1) plant protein family.</text>
</comment>
<comment type="subcellular location">
    <subcellularLocation>
        <location evidence="2">Cell membrane</location>
    </subcellularLocation>
</comment>
<evidence type="ECO:0000313" key="10">
    <source>
        <dbReference type="Proteomes" id="UP000501690"/>
    </source>
</evidence>
<accession>A0A4D6NVN9</accession>
<protein>
    <recommendedName>
        <fullName evidence="11">Protein BIG GRAIN 1-like A</fullName>
    </recommendedName>
</protein>
<name>A0A4D6NVN9_VIGUN</name>
<sequence length="393" mass="44333">MYALDISHTNAKKNPSFSSSLLDTIYRSIDRGDTTANDMKLRTQTMIKKQSRILVHEELTASTIPRSCLVQKWKGSDKTVKAQMEERKPISRLHDHDHDREVMFFSSTSSCSDSSSGLLSSSDTESLYGSRSRVSCFAPSRPKPLMTSASNEERLIKSKSRALKMYNNLKKVKQPISPGGRLSTFLNSLLGNGKKAKTLEEAKPKSVQESTCSSASSFSRSCLSKASPSSNKLRDGVKRTVRFYPVSVIVDEDCRPCGHKCLYEEDTTRVMAVSVPTAWKIGRNKNEEEEKVVDKSRRVEEAAREFLKEYHRSQKRSNFINFRDFPNNVAEDKDEDEDDDDTDDDDDAASYSSSDLFELDHLSVMGNNRYREELPVYETTHVSTNRAIANGLV</sequence>
<dbReference type="AlphaFoldDB" id="A0A4D6NVN9"/>
<dbReference type="GO" id="GO:0009734">
    <property type="term" value="P:auxin-activated signaling pathway"/>
    <property type="evidence" value="ECO:0007669"/>
    <property type="project" value="UniProtKB-KW"/>
</dbReference>
<proteinExistence type="inferred from homology"/>
<feature type="region of interest" description="Disordered" evidence="8">
    <location>
        <begin position="327"/>
        <end position="352"/>
    </location>
</feature>
<evidence type="ECO:0000313" key="9">
    <source>
        <dbReference type="EMBL" id="QCE16365.1"/>
    </source>
</evidence>
<comment type="function">
    <text evidence="1">Involved in auxin transport. Regulator of the auxin signaling pathway.</text>
</comment>
<gene>
    <name evidence="9" type="ORF">DEO72_LG11g3379</name>
</gene>
<evidence type="ECO:0000256" key="7">
    <source>
        <dbReference type="ARBA" id="ARBA00023294"/>
    </source>
</evidence>